<gene>
    <name evidence="2" type="ORF">HIV01_011565</name>
</gene>
<evidence type="ECO:0000313" key="2">
    <source>
        <dbReference type="EMBL" id="QSX73868.1"/>
    </source>
</evidence>
<keyword evidence="3" id="KW-1185">Reference proteome</keyword>
<keyword evidence="1" id="KW-0732">Signal</keyword>
<feature type="chain" id="PRO_5045147955" description="UrcA family protein" evidence="1">
    <location>
        <begin position="23"/>
        <end position="139"/>
    </location>
</feature>
<evidence type="ECO:0000256" key="1">
    <source>
        <dbReference type="SAM" id="SignalP"/>
    </source>
</evidence>
<accession>A0ABX7R6W5</accession>
<proteinExistence type="predicted"/>
<organism evidence="2 3">
    <name type="scientific">Lysobacter arenosi</name>
    <dbReference type="NCBI Taxonomy" id="2795387"/>
    <lineage>
        <taxon>Bacteria</taxon>
        <taxon>Pseudomonadati</taxon>
        <taxon>Pseudomonadota</taxon>
        <taxon>Gammaproteobacteria</taxon>
        <taxon>Lysobacterales</taxon>
        <taxon>Lysobacteraceae</taxon>
        <taxon>Lysobacter</taxon>
    </lineage>
</organism>
<dbReference type="EMBL" id="CP071517">
    <property type="protein sequence ID" value="QSX73868.1"/>
    <property type="molecule type" value="Genomic_DNA"/>
</dbReference>
<dbReference type="RefSeq" id="WP_200607254.1">
    <property type="nucleotide sequence ID" value="NZ_CP071517.1"/>
</dbReference>
<sequence length="139" mass="14779">MHKTGWLALLFALLAPWSTARSQEADAETAAREAMAAQLAAEAQAARIPVVEAQRITAQIASEVATLATLSIMGAVNDPRSAPELRKRSLESIRAFLADRSKPCGEVLAVQRSEDARVSEIVCAGGATYTVDMKTGQIL</sequence>
<dbReference type="Proteomes" id="UP000663400">
    <property type="component" value="Chromosome"/>
</dbReference>
<name>A0ABX7R6W5_9GAMM</name>
<evidence type="ECO:0008006" key="4">
    <source>
        <dbReference type="Google" id="ProtNLM"/>
    </source>
</evidence>
<evidence type="ECO:0000313" key="3">
    <source>
        <dbReference type="Proteomes" id="UP000663400"/>
    </source>
</evidence>
<feature type="signal peptide" evidence="1">
    <location>
        <begin position="1"/>
        <end position="22"/>
    </location>
</feature>
<reference evidence="2 3" key="1">
    <citation type="submission" date="2021-02" db="EMBL/GenBank/DDBJ databases">
        <title>Lysobacter arenosi sp. nov., isolated from soil of gangwondo yeongwol, south Korea.</title>
        <authorList>
            <person name="Kim K.R."/>
            <person name="Kim K.H."/>
            <person name="Jeon C.O."/>
        </authorList>
    </citation>
    <scope>NUCLEOTIDE SEQUENCE [LARGE SCALE GENOMIC DNA]</scope>
    <source>
        <strain evidence="2 3">R7</strain>
    </source>
</reference>
<protein>
    <recommendedName>
        <fullName evidence="4">UrcA family protein</fullName>
    </recommendedName>
</protein>